<dbReference type="Proteomes" id="UP000199006">
    <property type="component" value="Unassembled WGS sequence"/>
</dbReference>
<dbReference type="RefSeq" id="WP_089858529.1">
    <property type="nucleotide sequence ID" value="NZ_FOTI01000002.1"/>
</dbReference>
<accession>A0A1I4FAH4</accession>
<keyword evidence="2" id="KW-1185">Reference proteome</keyword>
<organism evidence="1 2">
    <name type="scientific">Halanaerobium salsuginis</name>
    <dbReference type="NCBI Taxonomy" id="29563"/>
    <lineage>
        <taxon>Bacteria</taxon>
        <taxon>Bacillati</taxon>
        <taxon>Bacillota</taxon>
        <taxon>Clostridia</taxon>
        <taxon>Halanaerobiales</taxon>
        <taxon>Halanaerobiaceae</taxon>
        <taxon>Halanaerobium</taxon>
    </lineage>
</organism>
<name>A0A1I4FAH4_9FIRM</name>
<reference evidence="1 2" key="1">
    <citation type="submission" date="2016-10" db="EMBL/GenBank/DDBJ databases">
        <authorList>
            <person name="de Groot N.N."/>
        </authorList>
    </citation>
    <scope>NUCLEOTIDE SEQUENCE [LARGE SCALE GENOMIC DNA]</scope>
    <source>
        <strain evidence="1 2">ATCC 51327</strain>
    </source>
</reference>
<dbReference type="STRING" id="29563.SAMN02983006_00298"/>
<sequence length="70" mass="8336">MDFVAERFLAAPLDSLIEFLEKNKLDYHLTQIKPPLKSIDQLENPGQKRILRLKLKNQIYEVVWSFQYNS</sequence>
<evidence type="ECO:0000313" key="1">
    <source>
        <dbReference type="EMBL" id="SFL14539.1"/>
    </source>
</evidence>
<dbReference type="AlphaFoldDB" id="A0A1I4FAH4"/>
<protein>
    <submittedName>
        <fullName evidence="1">Uncharacterized protein</fullName>
    </submittedName>
</protein>
<dbReference type="EMBL" id="FOTI01000002">
    <property type="protein sequence ID" value="SFL14539.1"/>
    <property type="molecule type" value="Genomic_DNA"/>
</dbReference>
<gene>
    <name evidence="1" type="ORF">SAMN02983006_00298</name>
</gene>
<proteinExistence type="predicted"/>
<dbReference type="OrthoDB" id="2112499at2"/>
<evidence type="ECO:0000313" key="2">
    <source>
        <dbReference type="Proteomes" id="UP000199006"/>
    </source>
</evidence>